<evidence type="ECO:0000313" key="1">
    <source>
        <dbReference type="EMBL" id="CAG8828624.1"/>
    </source>
</evidence>
<feature type="non-terminal residue" evidence="1">
    <location>
        <position position="1"/>
    </location>
</feature>
<organism evidence="1 2">
    <name type="scientific">Racocetra persica</name>
    <dbReference type="NCBI Taxonomy" id="160502"/>
    <lineage>
        <taxon>Eukaryota</taxon>
        <taxon>Fungi</taxon>
        <taxon>Fungi incertae sedis</taxon>
        <taxon>Mucoromycota</taxon>
        <taxon>Glomeromycotina</taxon>
        <taxon>Glomeromycetes</taxon>
        <taxon>Diversisporales</taxon>
        <taxon>Gigasporaceae</taxon>
        <taxon>Racocetra</taxon>
    </lineage>
</organism>
<accession>A0ACA9S7M0</accession>
<keyword evidence="2" id="KW-1185">Reference proteome</keyword>
<dbReference type="EMBL" id="CAJVQC010095805">
    <property type="protein sequence ID" value="CAG8828624.1"/>
    <property type="molecule type" value="Genomic_DNA"/>
</dbReference>
<protein>
    <submittedName>
        <fullName evidence="1">35792_t:CDS:1</fullName>
    </submittedName>
</protein>
<proteinExistence type="predicted"/>
<reference evidence="1" key="1">
    <citation type="submission" date="2021-06" db="EMBL/GenBank/DDBJ databases">
        <authorList>
            <person name="Kallberg Y."/>
            <person name="Tangrot J."/>
            <person name="Rosling A."/>
        </authorList>
    </citation>
    <scope>NUCLEOTIDE SEQUENCE</scope>
    <source>
        <strain evidence="1">MA461A</strain>
    </source>
</reference>
<sequence length="47" mass="5720">LICEKRRKFAQQLGLNPQDCNIPDFSVGWLFSFEQYYGFKMHKIHRE</sequence>
<gene>
    <name evidence="1" type="ORF">RPERSI_LOCUS27284</name>
</gene>
<comment type="caution">
    <text evidence="1">The sequence shown here is derived from an EMBL/GenBank/DDBJ whole genome shotgun (WGS) entry which is preliminary data.</text>
</comment>
<name>A0ACA9S7M0_9GLOM</name>
<dbReference type="Proteomes" id="UP000789920">
    <property type="component" value="Unassembled WGS sequence"/>
</dbReference>
<evidence type="ECO:0000313" key="2">
    <source>
        <dbReference type="Proteomes" id="UP000789920"/>
    </source>
</evidence>
<feature type="non-terminal residue" evidence="1">
    <location>
        <position position="47"/>
    </location>
</feature>